<dbReference type="InterPro" id="IPR051651">
    <property type="entry name" value="DMTF1_DNA-bind_reg"/>
</dbReference>
<feature type="compositionally biased region" description="Polar residues" evidence="4">
    <location>
        <begin position="635"/>
        <end position="647"/>
    </location>
</feature>
<feature type="compositionally biased region" description="Basic and acidic residues" evidence="4">
    <location>
        <begin position="191"/>
        <end position="206"/>
    </location>
</feature>
<feature type="compositionally biased region" description="Basic and acidic residues" evidence="4">
    <location>
        <begin position="1096"/>
        <end position="1106"/>
    </location>
</feature>
<dbReference type="GO" id="GO:0003700">
    <property type="term" value="F:DNA-binding transcription factor activity"/>
    <property type="evidence" value="ECO:0007669"/>
    <property type="project" value="TreeGrafter"/>
</dbReference>
<feature type="compositionally biased region" description="Basic and acidic residues" evidence="4">
    <location>
        <begin position="548"/>
        <end position="562"/>
    </location>
</feature>
<dbReference type="EMBL" id="KN714771">
    <property type="protein sequence ID" value="KUI61233.1"/>
    <property type="molecule type" value="Genomic_DNA"/>
</dbReference>
<protein>
    <submittedName>
        <fullName evidence="7">DNA-binding protein REB1</fullName>
    </submittedName>
</protein>
<evidence type="ECO:0000259" key="5">
    <source>
        <dbReference type="PROSITE" id="PS50090"/>
    </source>
</evidence>
<dbReference type="Proteomes" id="UP000078576">
    <property type="component" value="Unassembled WGS sequence"/>
</dbReference>
<dbReference type="GO" id="GO:0000976">
    <property type="term" value="F:transcription cis-regulatory region binding"/>
    <property type="evidence" value="ECO:0007669"/>
    <property type="project" value="TreeGrafter"/>
</dbReference>
<dbReference type="PANTHER" id="PTHR46380:SF2">
    <property type="entry name" value="CYCLIN-D-BINDING MYB-LIKE TRANSCRIPTION FACTOR 1"/>
    <property type="match status" value="1"/>
</dbReference>
<feature type="compositionally biased region" description="Acidic residues" evidence="4">
    <location>
        <begin position="567"/>
        <end position="576"/>
    </location>
</feature>
<reference evidence="8" key="1">
    <citation type="submission" date="2014-12" db="EMBL/GenBank/DDBJ databases">
        <title>Genome Sequence of Valsa Canker Pathogens Uncovers a Specific Adaption of Colonization on Woody Bark.</title>
        <authorList>
            <person name="Yin Z."/>
            <person name="Liu H."/>
            <person name="Gao X."/>
            <person name="Li Z."/>
            <person name="Song N."/>
            <person name="Ke X."/>
            <person name="Dai Q."/>
            <person name="Wu Y."/>
            <person name="Sun Y."/>
            <person name="Xu J.-R."/>
            <person name="Kang Z.K."/>
            <person name="Wang L."/>
            <person name="Huang L."/>
        </authorList>
    </citation>
    <scope>NUCLEOTIDE SEQUENCE [LARGE SCALE GENOMIC DNA]</scope>
    <source>
        <strain evidence="8">SXYL134</strain>
    </source>
</reference>
<feature type="compositionally biased region" description="Basic residues" evidence="4">
    <location>
        <begin position="472"/>
        <end position="488"/>
    </location>
</feature>
<feature type="domain" description="Myb-like" evidence="5">
    <location>
        <begin position="874"/>
        <end position="952"/>
    </location>
</feature>
<evidence type="ECO:0000256" key="4">
    <source>
        <dbReference type="SAM" id="MobiDB-lite"/>
    </source>
</evidence>
<feature type="compositionally biased region" description="Low complexity" evidence="4">
    <location>
        <begin position="433"/>
        <end position="446"/>
    </location>
</feature>
<feature type="compositionally biased region" description="Basic and acidic residues" evidence="4">
    <location>
        <begin position="10"/>
        <end position="20"/>
    </location>
</feature>
<feature type="compositionally biased region" description="Polar residues" evidence="4">
    <location>
        <begin position="616"/>
        <end position="626"/>
    </location>
</feature>
<keyword evidence="8" id="KW-1185">Reference proteome</keyword>
<feature type="domain" description="HTH myb-type" evidence="6">
    <location>
        <begin position="822"/>
        <end position="876"/>
    </location>
</feature>
<feature type="domain" description="Myb-like" evidence="5">
    <location>
        <begin position="827"/>
        <end position="871"/>
    </location>
</feature>
<keyword evidence="2 7" id="KW-0238">DNA-binding</keyword>
<organism evidence="7 8">
    <name type="scientific">Cytospora mali</name>
    <name type="common">Apple Valsa canker fungus</name>
    <name type="synonym">Valsa mali</name>
    <dbReference type="NCBI Taxonomy" id="578113"/>
    <lineage>
        <taxon>Eukaryota</taxon>
        <taxon>Fungi</taxon>
        <taxon>Dikarya</taxon>
        <taxon>Ascomycota</taxon>
        <taxon>Pezizomycotina</taxon>
        <taxon>Sordariomycetes</taxon>
        <taxon>Sordariomycetidae</taxon>
        <taxon>Diaporthales</taxon>
        <taxon>Cytosporaceae</taxon>
        <taxon>Cytospora</taxon>
    </lineage>
</organism>
<dbReference type="Gene3D" id="1.10.10.60">
    <property type="entry name" value="Homeodomain-like"/>
    <property type="match status" value="3"/>
</dbReference>
<feature type="compositionally biased region" description="Basic and acidic residues" evidence="4">
    <location>
        <begin position="1140"/>
        <end position="1149"/>
    </location>
</feature>
<dbReference type="STRING" id="694573.A0A194VBH5"/>
<feature type="compositionally biased region" description="Low complexity" evidence="4">
    <location>
        <begin position="1111"/>
        <end position="1123"/>
    </location>
</feature>
<accession>A0A194VBH5</accession>
<dbReference type="SMART" id="SM00717">
    <property type="entry name" value="SANT"/>
    <property type="match status" value="3"/>
</dbReference>
<dbReference type="InterPro" id="IPR017930">
    <property type="entry name" value="Myb_dom"/>
</dbReference>
<feature type="compositionally biased region" description="Gly residues" evidence="4">
    <location>
        <begin position="1189"/>
        <end position="1203"/>
    </location>
</feature>
<feature type="compositionally biased region" description="Basic residues" evidence="4">
    <location>
        <begin position="146"/>
        <end position="155"/>
    </location>
</feature>
<dbReference type="PANTHER" id="PTHR46380">
    <property type="entry name" value="CYCLIN-D-BINDING MYB-LIKE TRANSCRIPTION FACTOR 1"/>
    <property type="match status" value="1"/>
</dbReference>
<dbReference type="PROSITE" id="PS50090">
    <property type="entry name" value="MYB_LIKE"/>
    <property type="match status" value="2"/>
</dbReference>
<proteinExistence type="predicted"/>
<keyword evidence="3" id="KW-0539">Nucleus</keyword>
<feature type="region of interest" description="Disordered" evidence="4">
    <location>
        <begin position="1087"/>
        <end position="1203"/>
    </location>
</feature>
<feature type="compositionally biased region" description="Basic and acidic residues" evidence="4">
    <location>
        <begin position="381"/>
        <end position="390"/>
    </location>
</feature>
<feature type="compositionally biased region" description="Basic residues" evidence="4">
    <location>
        <begin position="65"/>
        <end position="74"/>
    </location>
</feature>
<evidence type="ECO:0000256" key="1">
    <source>
        <dbReference type="ARBA" id="ARBA00004123"/>
    </source>
</evidence>
<feature type="compositionally biased region" description="Basic residues" evidence="4">
    <location>
        <begin position="606"/>
        <end position="615"/>
    </location>
</feature>
<evidence type="ECO:0000256" key="2">
    <source>
        <dbReference type="ARBA" id="ARBA00023125"/>
    </source>
</evidence>
<evidence type="ECO:0000256" key="3">
    <source>
        <dbReference type="ARBA" id="ARBA00023242"/>
    </source>
</evidence>
<dbReference type="AlphaFoldDB" id="A0A194VBH5"/>
<dbReference type="GO" id="GO:0005634">
    <property type="term" value="C:nucleus"/>
    <property type="evidence" value="ECO:0007669"/>
    <property type="project" value="UniProtKB-SubCell"/>
</dbReference>
<feature type="compositionally biased region" description="Basic residues" evidence="4">
    <location>
        <begin position="108"/>
        <end position="118"/>
    </location>
</feature>
<feature type="compositionally biased region" description="Polar residues" evidence="4">
    <location>
        <begin position="286"/>
        <end position="303"/>
    </location>
</feature>
<evidence type="ECO:0000313" key="8">
    <source>
        <dbReference type="Proteomes" id="UP000078576"/>
    </source>
</evidence>
<feature type="compositionally biased region" description="Polar residues" evidence="4">
    <location>
        <begin position="53"/>
        <end position="63"/>
    </location>
</feature>
<dbReference type="PROSITE" id="PS51294">
    <property type="entry name" value="HTH_MYB"/>
    <property type="match status" value="1"/>
</dbReference>
<dbReference type="CDD" id="cd00167">
    <property type="entry name" value="SANT"/>
    <property type="match status" value="2"/>
</dbReference>
<dbReference type="SUPFAM" id="SSF46689">
    <property type="entry name" value="Homeodomain-like"/>
    <property type="match status" value="1"/>
</dbReference>
<feature type="compositionally biased region" description="Polar residues" evidence="4">
    <location>
        <begin position="406"/>
        <end position="420"/>
    </location>
</feature>
<evidence type="ECO:0000313" key="7">
    <source>
        <dbReference type="EMBL" id="KUI61233.1"/>
    </source>
</evidence>
<sequence length="1203" mass="133651">MGNESSQLGKDGEVHQRDGRLIGPAMSPTPSIDGGSESGRVIGPAISPLPSDGETNQRTLASPKSSKKKKKRQRKGVDAVTSSEPGAADAAAIADDEGNAVVPDSSTKKTKRKKKTHKVGGEVEEVVEGTQPEAQDRDVDEMPQSLKKKSKKRSKLVATNDSDIPDQSGLREQEVVEGEPPNEEGNPQADSLRDQDALLGGEPHDEPEPEVMQSPQSSRKKRPRNKKRNDARSPEAPHLVSHAVGGSPPSAQRPTVNGILHYKPHLVVDADEVIPSSEPNDRRRGSTGSQASEIHASQLNTQGLADGNEAVEESPEVQYTETAVSGLQDGDPSREDFGQDSQWLHKQGIKFDSDEEPITDTRTSQERDDDAALPDLQPSEVKTEPAHPDSESDLWQLGLDVETSRARSVSAPSSTGSNVSIPARAEDIGLRPGSRGSTRSSSSRSSLNDAQPNGDTMEIDQDVDQPVINKSPAKKQTKRANMTRKKAANPKVYDGMDIDDANEDGGLAQPPVSASKTTRKGRRCQSDDGMSNRNVHVMANWLSQNEGTRNHPVEVEELERNGADGVIPEEEGDVEEAAVPQQATRSGVPQVALEEASTQETASQPKKARKKRRLQPKTSLSLSQLEGNDADGEGESQSRLPSFSQGSKLKDVMRGGSNEPEESESGEGRLSTGGNPAVPQSQSRLSEEDKQASDAPLPKPKKTKRKRRNDASEDELESLMARNASKSIGLSDEEIRTAKRKRLSKGQKADGRWTQEELGALEKVVVDFCDAHDMAQAELNAMIHERPDKSNTMHQEFWSKAAMAVSRRTRKQIVERARRLYNNFAGRGHWTEEQKQELHELFEKHGKKFAEIAGMINRDQKDVRDYWRNQYLVHETQVKARWTNEETERLKEVVEEALNKIRIMRENNDQFRPRPRTNGFDDESLLDWEQISSAMDLTRSRQQCKWKWTDMKEKGVAGDDTSLLPKSPYQKTVNGISEELANAREDYRGMGTEEKLRLIEAIHDCGTSEDGRIRWNTLVNERFRTKWHRPTLKLVWYRLRQAVPEYDQQDVQSNARFLLNYYNTHQSLPEVGDNQVDEQIEERVISHKPGSRIWKKPSDEPRAVRERQRRSSSMSSRASSRGRLVSSQILRIEGSDDDADRTRGLRSDSVDLGLDDGDENRGRRSTGKKRKTRNSRKNKEDVDPDASQGRGGQEGTGGGQAES</sequence>
<dbReference type="OrthoDB" id="39591at2759"/>
<name>A0A194VBH5_CYTMA</name>
<dbReference type="Pfam" id="PF13921">
    <property type="entry name" value="Myb_DNA-bind_6"/>
    <property type="match status" value="1"/>
</dbReference>
<feature type="compositionally biased region" description="Basic residues" evidence="4">
    <location>
        <begin position="218"/>
        <end position="227"/>
    </location>
</feature>
<evidence type="ECO:0000259" key="6">
    <source>
        <dbReference type="PROSITE" id="PS51294"/>
    </source>
</evidence>
<feature type="compositionally biased region" description="Basic residues" evidence="4">
    <location>
        <begin position="1163"/>
        <end position="1176"/>
    </location>
</feature>
<dbReference type="InterPro" id="IPR001005">
    <property type="entry name" value="SANT/Myb"/>
</dbReference>
<feature type="region of interest" description="Disordered" evidence="4">
    <location>
        <begin position="1"/>
        <end position="733"/>
    </location>
</feature>
<gene>
    <name evidence="7" type="ORF">VP1G_08427</name>
</gene>
<dbReference type="InterPro" id="IPR009057">
    <property type="entry name" value="Homeodomain-like_sf"/>
</dbReference>
<feature type="compositionally biased region" description="Basic residues" evidence="4">
    <location>
        <begin position="699"/>
        <end position="708"/>
    </location>
</feature>
<comment type="subcellular location">
    <subcellularLocation>
        <location evidence="1">Nucleus</location>
    </subcellularLocation>
</comment>